<dbReference type="AlphaFoldDB" id="A0AAU7DTQ2"/>
<sequence>MSTPELQLEYCGEWFTPDVSVPFDIGREADLTIDDNPYLHRKFLRISAEDGIWWLYNVGSLLSATVCDTGGGVQSWLSPGNRIPILFRSTTIVFTAGPTTYEILANLNSEVFESHQVAAPETGEQTIGLITFTQSQKQLIVALCEPMLRREGTGFTEIPSTVDAASRLGWAVTRFNRKLDNVCDKLDRIGVKGLRGGPKQLATNRRARLVEYAVTTRLVTAADLALLDITDDAE</sequence>
<accession>A0AAU7DTQ2</accession>
<evidence type="ECO:0000313" key="1">
    <source>
        <dbReference type="EMBL" id="XBH20682.1"/>
    </source>
</evidence>
<organism evidence="1">
    <name type="scientific">Jonesiaceae bacterium BS-20</name>
    <dbReference type="NCBI Taxonomy" id="3120821"/>
    <lineage>
        <taxon>Bacteria</taxon>
        <taxon>Bacillati</taxon>
        <taxon>Actinomycetota</taxon>
        <taxon>Actinomycetes</taxon>
        <taxon>Micrococcales</taxon>
        <taxon>Jonesiaceae</taxon>
    </lineage>
</organism>
<reference evidence="1" key="1">
    <citation type="submission" date="2024-02" db="EMBL/GenBank/DDBJ databases">
        <title>Tomenella chthoni gen. nov. sp. nov., a member of the family Jonesiaceae isolated from bat guano.</title>
        <authorList>
            <person name="Miller S.L."/>
            <person name="King J."/>
            <person name="Sankaranarayanan K."/>
            <person name="Lawson P.A."/>
        </authorList>
    </citation>
    <scope>NUCLEOTIDE SEQUENCE</scope>
    <source>
        <strain evidence="1">BS-20</strain>
    </source>
</reference>
<dbReference type="EMBL" id="CP146203">
    <property type="protein sequence ID" value="XBH20682.1"/>
    <property type="molecule type" value="Genomic_DNA"/>
</dbReference>
<protein>
    <submittedName>
        <fullName evidence="1">Uncharacterized protein</fullName>
    </submittedName>
</protein>
<proteinExistence type="predicted"/>
<name>A0AAU7DTQ2_9MICO</name>
<gene>
    <name evidence="1" type="ORF">V5R04_10620</name>
</gene>